<reference evidence="6 7" key="1">
    <citation type="submission" date="2019-02" db="EMBL/GenBank/DDBJ databases">
        <title>Deep-cultivation of Planctomycetes and their phenomic and genomic characterization uncovers novel biology.</title>
        <authorList>
            <person name="Wiegand S."/>
            <person name="Jogler M."/>
            <person name="Boedeker C."/>
            <person name="Pinto D."/>
            <person name="Vollmers J."/>
            <person name="Rivas-Marin E."/>
            <person name="Kohn T."/>
            <person name="Peeters S.H."/>
            <person name="Heuer A."/>
            <person name="Rast P."/>
            <person name="Oberbeckmann S."/>
            <person name="Bunk B."/>
            <person name="Jeske O."/>
            <person name="Meyerdierks A."/>
            <person name="Storesund J.E."/>
            <person name="Kallscheuer N."/>
            <person name="Luecker S."/>
            <person name="Lage O.M."/>
            <person name="Pohl T."/>
            <person name="Merkel B.J."/>
            <person name="Hornburger P."/>
            <person name="Mueller R.-W."/>
            <person name="Bruemmer F."/>
            <person name="Labrenz M."/>
            <person name="Spormann A.M."/>
            <person name="Op Den Camp H."/>
            <person name="Overmann J."/>
            <person name="Amann R."/>
            <person name="Jetten M.S.M."/>
            <person name="Mascher T."/>
            <person name="Medema M.H."/>
            <person name="Devos D.P."/>
            <person name="Kaster A.-K."/>
            <person name="Ovreas L."/>
            <person name="Rohde M."/>
            <person name="Galperin M.Y."/>
            <person name="Jogler C."/>
        </authorList>
    </citation>
    <scope>NUCLEOTIDE SEQUENCE [LARGE SCALE GENOMIC DNA]</scope>
    <source>
        <strain evidence="6 7">Mal64</strain>
    </source>
</reference>
<sequence length="301" mass="31326">MTEHPPAATPTNAAPVAVIGLGLLGSALCERLIGAGFPVRVWNRSREKAAPLEALGARWSDNPLSECDRAVICLYTSGVVGEVLTEMDEGVRSGQTYLDCTTGNPDETTALAERLADRGVDYIECPIAASSDQTRRGQAVAFVGGADEAVARCGDLLAAIAPKSFHCGPSGSAAKMKLVNNLVLGLNRVALAEGLVFAKALGLDGRRTLDTLSKGNAHSGVMDTKGLKMVDGDFALQAKLTQHAKDVGIILEQAAEQGLRLPFSQLHLETLRHGEAMGLGEADNSAVISAIEDAARAAATA</sequence>
<dbReference type="EC" id="1.1.1.60" evidence="6"/>
<dbReference type="InterPro" id="IPR036291">
    <property type="entry name" value="NAD(P)-bd_dom_sf"/>
</dbReference>
<proteinExistence type="predicted"/>
<dbReference type="GO" id="GO:0008679">
    <property type="term" value="F:2-hydroxy-3-oxopropionate reductase activity"/>
    <property type="evidence" value="ECO:0007669"/>
    <property type="project" value="UniProtKB-EC"/>
</dbReference>
<gene>
    <name evidence="6" type="primary">garR_1</name>
    <name evidence="6" type="ORF">Mal64_14770</name>
</gene>
<dbReference type="Pfam" id="PF03446">
    <property type="entry name" value="NAD_binding_2"/>
    <property type="match status" value="1"/>
</dbReference>
<accession>A0A5C5ZVJ5</accession>
<dbReference type="InterPro" id="IPR008927">
    <property type="entry name" value="6-PGluconate_DH-like_C_sf"/>
</dbReference>
<feature type="domain" description="6-phosphogluconate dehydrogenase NADP-binding" evidence="4">
    <location>
        <begin position="16"/>
        <end position="168"/>
    </location>
</feature>
<dbReference type="RefSeq" id="WP_146398497.1">
    <property type="nucleotide sequence ID" value="NZ_SJPQ01000001.1"/>
</dbReference>
<name>A0A5C5ZVJ5_9BACT</name>
<evidence type="ECO:0000256" key="2">
    <source>
        <dbReference type="ARBA" id="ARBA00023027"/>
    </source>
</evidence>
<comment type="caution">
    <text evidence="6">The sequence shown here is derived from an EMBL/GenBank/DDBJ whole genome shotgun (WGS) entry which is preliminary data.</text>
</comment>
<keyword evidence="2" id="KW-0520">NAD</keyword>
<dbReference type="PIRSF" id="PIRSF000103">
    <property type="entry name" value="HIBADH"/>
    <property type="match status" value="1"/>
</dbReference>
<dbReference type="GO" id="GO:0051287">
    <property type="term" value="F:NAD binding"/>
    <property type="evidence" value="ECO:0007669"/>
    <property type="project" value="InterPro"/>
</dbReference>
<dbReference type="Pfam" id="PF14833">
    <property type="entry name" value="NAD_binding_11"/>
    <property type="match status" value="1"/>
</dbReference>
<dbReference type="SUPFAM" id="SSF51735">
    <property type="entry name" value="NAD(P)-binding Rossmann-fold domains"/>
    <property type="match status" value="1"/>
</dbReference>
<feature type="active site" evidence="3">
    <location>
        <position position="177"/>
    </location>
</feature>
<evidence type="ECO:0000313" key="6">
    <source>
        <dbReference type="EMBL" id="TWT91078.1"/>
    </source>
</evidence>
<evidence type="ECO:0000256" key="1">
    <source>
        <dbReference type="ARBA" id="ARBA00023002"/>
    </source>
</evidence>
<dbReference type="SUPFAM" id="SSF48179">
    <property type="entry name" value="6-phosphogluconate dehydrogenase C-terminal domain-like"/>
    <property type="match status" value="1"/>
</dbReference>
<dbReference type="InterPro" id="IPR006115">
    <property type="entry name" value="6PGDH_NADP-bd"/>
</dbReference>
<evidence type="ECO:0000259" key="4">
    <source>
        <dbReference type="Pfam" id="PF03446"/>
    </source>
</evidence>
<dbReference type="Proteomes" id="UP000315440">
    <property type="component" value="Unassembled WGS sequence"/>
</dbReference>
<evidence type="ECO:0000313" key="7">
    <source>
        <dbReference type="Proteomes" id="UP000315440"/>
    </source>
</evidence>
<dbReference type="Gene3D" id="1.10.1040.10">
    <property type="entry name" value="N-(1-d-carboxylethyl)-l-norvaline Dehydrogenase, domain 2"/>
    <property type="match status" value="1"/>
</dbReference>
<dbReference type="PANTHER" id="PTHR43060">
    <property type="entry name" value="3-HYDROXYISOBUTYRATE DEHYDROGENASE-LIKE 1, MITOCHONDRIAL-RELATED"/>
    <property type="match status" value="1"/>
</dbReference>
<keyword evidence="7" id="KW-1185">Reference proteome</keyword>
<evidence type="ECO:0000259" key="5">
    <source>
        <dbReference type="Pfam" id="PF14833"/>
    </source>
</evidence>
<dbReference type="OrthoDB" id="9812907at2"/>
<organism evidence="6 7">
    <name type="scientific">Pseudobythopirellula maris</name>
    <dbReference type="NCBI Taxonomy" id="2527991"/>
    <lineage>
        <taxon>Bacteria</taxon>
        <taxon>Pseudomonadati</taxon>
        <taxon>Planctomycetota</taxon>
        <taxon>Planctomycetia</taxon>
        <taxon>Pirellulales</taxon>
        <taxon>Lacipirellulaceae</taxon>
        <taxon>Pseudobythopirellula</taxon>
    </lineage>
</organism>
<dbReference type="InterPro" id="IPR029154">
    <property type="entry name" value="HIBADH-like_NADP-bd"/>
</dbReference>
<evidence type="ECO:0000256" key="3">
    <source>
        <dbReference type="PIRSR" id="PIRSR000103-1"/>
    </source>
</evidence>
<dbReference type="InterPro" id="IPR015815">
    <property type="entry name" value="HIBADH-related"/>
</dbReference>
<dbReference type="Gene3D" id="3.40.50.720">
    <property type="entry name" value="NAD(P)-binding Rossmann-like Domain"/>
    <property type="match status" value="1"/>
</dbReference>
<dbReference type="PANTHER" id="PTHR43060:SF15">
    <property type="entry name" value="3-HYDROXYISOBUTYRATE DEHYDROGENASE-LIKE 1, MITOCHONDRIAL-RELATED"/>
    <property type="match status" value="1"/>
</dbReference>
<dbReference type="EMBL" id="SJPQ01000001">
    <property type="protein sequence ID" value="TWT91078.1"/>
    <property type="molecule type" value="Genomic_DNA"/>
</dbReference>
<dbReference type="GO" id="GO:0050661">
    <property type="term" value="F:NADP binding"/>
    <property type="evidence" value="ECO:0007669"/>
    <property type="project" value="InterPro"/>
</dbReference>
<protein>
    <submittedName>
        <fullName evidence="6">2-hydroxy-3-oxopropionate reductase</fullName>
        <ecNumber evidence="6">1.1.1.60</ecNumber>
    </submittedName>
</protein>
<keyword evidence="1 6" id="KW-0560">Oxidoreductase</keyword>
<dbReference type="InterPro" id="IPR013328">
    <property type="entry name" value="6PGD_dom2"/>
</dbReference>
<dbReference type="AlphaFoldDB" id="A0A5C5ZVJ5"/>
<feature type="domain" description="3-hydroxyisobutyrate dehydrogenase-like NAD-binding" evidence="5">
    <location>
        <begin position="171"/>
        <end position="290"/>
    </location>
</feature>